<dbReference type="RefSeq" id="WP_192777631.1">
    <property type="nucleotide sequence ID" value="NZ_BAAASY010000004.1"/>
</dbReference>
<reference evidence="2 3" key="1">
    <citation type="submission" date="2020-10" db="EMBL/GenBank/DDBJ databases">
        <title>Sequencing the genomes of 1000 actinobacteria strains.</title>
        <authorList>
            <person name="Klenk H.-P."/>
        </authorList>
    </citation>
    <scope>NUCLEOTIDE SEQUENCE [LARGE SCALE GENOMIC DNA]</scope>
    <source>
        <strain evidence="2 3">DSM 43748</strain>
    </source>
</reference>
<protein>
    <submittedName>
        <fullName evidence="2">Na+/melibiose symporter-like transporter</fullName>
    </submittedName>
</protein>
<feature type="transmembrane region" description="Helical" evidence="1">
    <location>
        <begin position="152"/>
        <end position="176"/>
    </location>
</feature>
<gene>
    <name evidence="2" type="ORF">H4W81_005755</name>
</gene>
<proteinExistence type="predicted"/>
<keyword evidence="1" id="KW-0472">Membrane</keyword>
<feature type="transmembrane region" description="Helical" evidence="1">
    <location>
        <begin position="79"/>
        <end position="100"/>
    </location>
</feature>
<comment type="caution">
    <text evidence="2">The sequence shown here is derived from an EMBL/GenBank/DDBJ whole genome shotgun (WGS) entry which is preliminary data.</text>
</comment>
<evidence type="ECO:0000313" key="3">
    <source>
        <dbReference type="Proteomes" id="UP000661607"/>
    </source>
</evidence>
<name>A0ABR9KMH3_9ACTN</name>
<dbReference type="InterPro" id="IPR039672">
    <property type="entry name" value="MFS_2"/>
</dbReference>
<accession>A0ABR9KMH3</accession>
<evidence type="ECO:0000313" key="2">
    <source>
        <dbReference type="EMBL" id="MBE1562976.1"/>
    </source>
</evidence>
<organism evidence="2 3">
    <name type="scientific">Nonomuraea africana</name>
    <dbReference type="NCBI Taxonomy" id="46171"/>
    <lineage>
        <taxon>Bacteria</taxon>
        <taxon>Bacillati</taxon>
        <taxon>Actinomycetota</taxon>
        <taxon>Actinomycetes</taxon>
        <taxon>Streptosporangiales</taxon>
        <taxon>Streptosporangiaceae</taxon>
        <taxon>Nonomuraea</taxon>
    </lineage>
</organism>
<sequence>MIVSRGVRLGYGVGSFCTATFGAVPGLLLLYYMTNFLAVPAWFAGVVVAAPKVWDLVVNPLVGRWSDHTVSRMGPRRPWMLAGACTLPLAFALLLAGPPLTGVPAAGVFTGLWTAIESAVSAFGGLIFGAVLTMGGFVSSDPGRPVLQPDSAITAVLLGQTAVPAFIIFLAVLMTFRYQLTADHVLHDPQQPSTSGEIRPAAP</sequence>
<keyword evidence="1" id="KW-1133">Transmembrane helix</keyword>
<feature type="transmembrane region" description="Helical" evidence="1">
    <location>
        <begin position="120"/>
        <end position="140"/>
    </location>
</feature>
<dbReference type="InterPro" id="IPR036259">
    <property type="entry name" value="MFS_trans_sf"/>
</dbReference>
<keyword evidence="3" id="KW-1185">Reference proteome</keyword>
<dbReference type="EMBL" id="JADBEF010000001">
    <property type="protein sequence ID" value="MBE1562976.1"/>
    <property type="molecule type" value="Genomic_DNA"/>
</dbReference>
<dbReference type="PANTHER" id="PTHR11328:SF24">
    <property type="entry name" value="MAJOR FACILITATOR SUPERFAMILY (MFS) PROFILE DOMAIN-CONTAINING PROTEIN"/>
    <property type="match status" value="1"/>
</dbReference>
<feature type="transmembrane region" description="Helical" evidence="1">
    <location>
        <begin position="12"/>
        <end position="33"/>
    </location>
</feature>
<dbReference type="Pfam" id="PF13347">
    <property type="entry name" value="MFS_2"/>
    <property type="match status" value="1"/>
</dbReference>
<dbReference type="Gene3D" id="1.20.1250.20">
    <property type="entry name" value="MFS general substrate transporter like domains"/>
    <property type="match status" value="1"/>
</dbReference>
<dbReference type="Proteomes" id="UP000661607">
    <property type="component" value="Unassembled WGS sequence"/>
</dbReference>
<keyword evidence="1" id="KW-0812">Transmembrane</keyword>
<evidence type="ECO:0000256" key="1">
    <source>
        <dbReference type="SAM" id="Phobius"/>
    </source>
</evidence>
<dbReference type="SUPFAM" id="SSF103473">
    <property type="entry name" value="MFS general substrate transporter"/>
    <property type="match status" value="1"/>
</dbReference>
<feature type="transmembrane region" description="Helical" evidence="1">
    <location>
        <begin position="39"/>
        <end position="58"/>
    </location>
</feature>
<dbReference type="PANTHER" id="PTHR11328">
    <property type="entry name" value="MAJOR FACILITATOR SUPERFAMILY DOMAIN-CONTAINING PROTEIN"/>
    <property type="match status" value="1"/>
</dbReference>